<proteinExistence type="predicted"/>
<protein>
    <submittedName>
        <fullName evidence="1">Phage gp6-like head-tail connector protein</fullName>
    </submittedName>
</protein>
<accession>A0AA92K1A7</accession>
<dbReference type="CDD" id="cd08054">
    <property type="entry name" value="gp6"/>
    <property type="match status" value="1"/>
</dbReference>
<dbReference type="AlphaFoldDB" id="A0AA92K1A7"/>
<sequence>MRIVIQPPAQEAISLALAKAHLKIEDDELDAEGEALLRDGIEAVRQMAEGELLRPLLPQACLVRADSLSPRLRLWNDVTEVIEVRYRDTAGVDRQFPLERCTVEWGRTLVLIGDLPSGAASVRVTFRCGAWADSAAVPRSVVKWMLLHLGTLSEIRQTVTYGQTFVVPGPFVGRLLDPFRCVEI</sequence>
<reference evidence="2" key="1">
    <citation type="submission" date="2020-04" db="EMBL/GenBank/DDBJ databases">
        <title>Ralstonia solanacearum UW576, UW763, UW773, and UW774.</title>
        <authorList>
            <person name="Steidl O."/>
            <person name="Truchon A."/>
            <person name="Allen C."/>
        </authorList>
    </citation>
    <scope>NUCLEOTIDE SEQUENCE [LARGE SCALE GENOMIC DNA]</scope>
    <source>
        <strain evidence="2">UW774</strain>
    </source>
</reference>
<gene>
    <name evidence="1" type="ORF">HF909_09095</name>
</gene>
<evidence type="ECO:0000313" key="2">
    <source>
        <dbReference type="Proteomes" id="UP000593970"/>
    </source>
</evidence>
<name>A0AA92K1A7_RALSL</name>
<dbReference type="Proteomes" id="UP000593970">
    <property type="component" value="Chromosome"/>
</dbReference>
<dbReference type="EMBL" id="CP051169">
    <property type="protein sequence ID" value="QOK96577.1"/>
    <property type="molecule type" value="Genomic_DNA"/>
</dbReference>
<organism evidence="1 2">
    <name type="scientific">Ralstonia solanacearum</name>
    <name type="common">Pseudomonas solanacearum</name>
    <dbReference type="NCBI Taxonomy" id="305"/>
    <lineage>
        <taxon>Bacteria</taxon>
        <taxon>Pseudomonadati</taxon>
        <taxon>Pseudomonadota</taxon>
        <taxon>Betaproteobacteria</taxon>
        <taxon>Burkholderiales</taxon>
        <taxon>Burkholderiaceae</taxon>
        <taxon>Ralstonia</taxon>
        <taxon>Ralstonia solanacearum species complex</taxon>
    </lineage>
</organism>
<evidence type="ECO:0000313" key="1">
    <source>
        <dbReference type="EMBL" id="QOK96577.1"/>
    </source>
</evidence>
<dbReference type="Gene3D" id="1.10.3230.30">
    <property type="entry name" value="Phage gp6-like head-tail connector protein"/>
    <property type="match status" value="1"/>
</dbReference>